<dbReference type="Pfam" id="PF11210">
    <property type="entry name" value="DUF2996"/>
    <property type="match status" value="1"/>
</dbReference>
<evidence type="ECO:0000256" key="13">
    <source>
        <dbReference type="ARBA" id="ARBA00023242"/>
    </source>
</evidence>
<evidence type="ECO:0000256" key="12">
    <source>
        <dbReference type="ARBA" id="ARBA00023204"/>
    </source>
</evidence>
<dbReference type="PANTHER" id="PTHR42944">
    <property type="entry name" value="ADENINE DNA GLYCOSYLASE"/>
    <property type="match status" value="1"/>
</dbReference>
<dbReference type="GO" id="GO:0034039">
    <property type="term" value="F:8-oxo-7,8-dihydroguanine DNA N-glycosylase activity"/>
    <property type="evidence" value="ECO:0007669"/>
    <property type="project" value="TreeGrafter"/>
</dbReference>
<dbReference type="GO" id="GO:0006284">
    <property type="term" value="P:base-excision repair"/>
    <property type="evidence" value="ECO:0007669"/>
    <property type="project" value="UniProtKB-UniRule"/>
</dbReference>
<evidence type="ECO:0000256" key="9">
    <source>
        <dbReference type="ARBA" id="ARBA00022801"/>
    </source>
</evidence>
<comment type="cofactor">
    <cofactor evidence="16">
        <name>[4Fe-4S] cluster</name>
        <dbReference type="ChEBI" id="CHEBI:49883"/>
    </cofactor>
    <text evidence="16">Binds 1 [4Fe-4S] cluster.</text>
</comment>
<feature type="domain" description="HhH-GPD" evidence="18">
    <location>
        <begin position="101"/>
        <end position="251"/>
    </location>
</feature>
<dbReference type="GO" id="GO:0051539">
    <property type="term" value="F:4 iron, 4 sulfur cluster binding"/>
    <property type="evidence" value="ECO:0007669"/>
    <property type="project" value="UniProtKB-UniRule"/>
</dbReference>
<feature type="compositionally biased region" description="Low complexity" evidence="17">
    <location>
        <begin position="466"/>
        <end position="480"/>
    </location>
</feature>
<sequence>MTATFHRVGIVFSNMSNIRQQRKNRTTTKNAVRIIETPQGAVPDIEDAVSLFSEDETQRLRVALLEWYDNNRRDLPWRTSEEKEEESVDSRAYAVWVSEVMLQQTRVQTVIAYYNRWMEKWPTINHLAQAALEEVNEMWAGLGYYRRARFLLEGANKIVKEGGNFPKTVSTLRQIPGIGEYTAGAIASIAFQEAVPVVDGNVIRAIARLKAVSTNPKDSVTIKRFWKLAAQLVDPLRPGDFNQALMELGSTLCTPSNPGCSSCPVSEFCSALSLSKQDSSVSVTDYPVKVIKAKQRHDFSAVCVVELLGSERMLDGNLSSSEFILVKRPDEGLLAGLWEFPSVSLDGETDSLDRRKATDQFLKSILKIDIKKSCNIVLREDLGEFVHIFSHIRLKLYVELLVLQMKGRNDDLFKSQGRKTTACKCVNSNALSSMGLTSSVRKTTSKLAISSRNKITCSAVQESSTTTAATAETKEVNAAPKAEEAAKKPPAKAPAKPLPQMMEEDVIPSLKAILEAQQDLSDIELLFQDNKLEGSFLKQGNPYSFWAFFPDGVLTGPKGFSLSSYNSKASTVEPFLIDEKKITAKHVIFWVEKRLAAQGLIPVWKD</sequence>
<dbReference type="InterPro" id="IPR023170">
    <property type="entry name" value="HhH_base_excis_C"/>
</dbReference>
<evidence type="ECO:0000256" key="17">
    <source>
        <dbReference type="SAM" id="MobiDB-lite"/>
    </source>
</evidence>
<dbReference type="PANTHER" id="PTHR42944:SF1">
    <property type="entry name" value="ADENINE DNA GLYCOSYLASE"/>
    <property type="match status" value="1"/>
</dbReference>
<dbReference type="GO" id="GO:0035485">
    <property type="term" value="F:adenine/guanine mispair binding"/>
    <property type="evidence" value="ECO:0007669"/>
    <property type="project" value="TreeGrafter"/>
</dbReference>
<evidence type="ECO:0000256" key="1">
    <source>
        <dbReference type="ARBA" id="ARBA00000843"/>
    </source>
</evidence>
<dbReference type="SUPFAM" id="SSF48150">
    <property type="entry name" value="DNA-glycosylase"/>
    <property type="match status" value="1"/>
</dbReference>
<comment type="catalytic activity">
    <reaction evidence="1 16">
        <text>Hydrolyzes free adenine bases from 7,8-dihydro-8-oxoguanine:adenine mismatched double-stranded DNA, leaving an apurinic site.</text>
        <dbReference type="EC" id="3.2.2.31"/>
    </reaction>
</comment>
<evidence type="ECO:0000256" key="5">
    <source>
        <dbReference type="ARBA" id="ARBA00022023"/>
    </source>
</evidence>
<dbReference type="AlphaFoldDB" id="A0A834XIW3"/>
<evidence type="ECO:0000256" key="7">
    <source>
        <dbReference type="ARBA" id="ARBA00022723"/>
    </source>
</evidence>
<evidence type="ECO:0000313" key="20">
    <source>
        <dbReference type="Proteomes" id="UP000634136"/>
    </source>
</evidence>
<dbReference type="InterPro" id="IPR029119">
    <property type="entry name" value="MutY_C"/>
</dbReference>
<dbReference type="Pfam" id="PF00633">
    <property type="entry name" value="HHH"/>
    <property type="match status" value="1"/>
</dbReference>
<comment type="subcellular location">
    <subcellularLocation>
        <location evidence="2">Nucleus</location>
    </subcellularLocation>
</comment>
<dbReference type="SUPFAM" id="SSF55811">
    <property type="entry name" value="Nudix"/>
    <property type="match status" value="1"/>
</dbReference>
<keyword evidence="13" id="KW-0539">Nucleus</keyword>
<gene>
    <name evidence="19" type="ORF">G2W53_002009</name>
</gene>
<keyword evidence="14 16" id="KW-0326">Glycosidase</keyword>
<proteinExistence type="inferred from homology"/>
<evidence type="ECO:0000259" key="18">
    <source>
        <dbReference type="SMART" id="SM00478"/>
    </source>
</evidence>
<dbReference type="CDD" id="cd03431">
    <property type="entry name" value="NUDIX_DNA_Glycosylase_C-MutY"/>
    <property type="match status" value="1"/>
</dbReference>
<evidence type="ECO:0000256" key="2">
    <source>
        <dbReference type="ARBA" id="ARBA00004123"/>
    </source>
</evidence>
<dbReference type="CDD" id="cd00056">
    <property type="entry name" value="ENDO3c"/>
    <property type="match status" value="1"/>
</dbReference>
<dbReference type="Pfam" id="PF00730">
    <property type="entry name" value="HhH-GPD"/>
    <property type="match status" value="1"/>
</dbReference>
<organism evidence="19 20">
    <name type="scientific">Senna tora</name>
    <dbReference type="NCBI Taxonomy" id="362788"/>
    <lineage>
        <taxon>Eukaryota</taxon>
        <taxon>Viridiplantae</taxon>
        <taxon>Streptophyta</taxon>
        <taxon>Embryophyta</taxon>
        <taxon>Tracheophyta</taxon>
        <taxon>Spermatophyta</taxon>
        <taxon>Magnoliopsida</taxon>
        <taxon>eudicotyledons</taxon>
        <taxon>Gunneridae</taxon>
        <taxon>Pentapetalae</taxon>
        <taxon>rosids</taxon>
        <taxon>fabids</taxon>
        <taxon>Fabales</taxon>
        <taxon>Fabaceae</taxon>
        <taxon>Caesalpinioideae</taxon>
        <taxon>Cassia clade</taxon>
        <taxon>Senna</taxon>
    </lineage>
</organism>
<evidence type="ECO:0000256" key="16">
    <source>
        <dbReference type="RuleBase" id="RU365096"/>
    </source>
</evidence>
<dbReference type="Gene3D" id="1.10.340.30">
    <property type="entry name" value="Hypothetical protein, domain 2"/>
    <property type="match status" value="1"/>
</dbReference>
<protein>
    <recommendedName>
        <fullName evidence="5 16">Adenine DNA glycosylase</fullName>
        <ecNumber evidence="4 16">3.2.2.31</ecNumber>
    </recommendedName>
</protein>
<dbReference type="GO" id="GO:0032357">
    <property type="term" value="F:oxidized purine DNA binding"/>
    <property type="evidence" value="ECO:0007669"/>
    <property type="project" value="TreeGrafter"/>
</dbReference>
<evidence type="ECO:0000256" key="4">
    <source>
        <dbReference type="ARBA" id="ARBA00012045"/>
    </source>
</evidence>
<evidence type="ECO:0000256" key="3">
    <source>
        <dbReference type="ARBA" id="ARBA00008343"/>
    </source>
</evidence>
<dbReference type="InterPro" id="IPR000445">
    <property type="entry name" value="HhH_motif"/>
</dbReference>
<dbReference type="InterPro" id="IPR004036">
    <property type="entry name" value="Endonuclease-III-like_CS2"/>
</dbReference>
<dbReference type="Gene3D" id="3.90.79.10">
    <property type="entry name" value="Nucleoside Triphosphate Pyrophosphohydrolase"/>
    <property type="match status" value="1"/>
</dbReference>
<keyword evidence="6" id="KW-0004">4Fe-4S</keyword>
<evidence type="ECO:0000256" key="8">
    <source>
        <dbReference type="ARBA" id="ARBA00022763"/>
    </source>
</evidence>
<dbReference type="GO" id="GO:0006298">
    <property type="term" value="P:mismatch repair"/>
    <property type="evidence" value="ECO:0007669"/>
    <property type="project" value="TreeGrafter"/>
</dbReference>
<evidence type="ECO:0000256" key="14">
    <source>
        <dbReference type="ARBA" id="ARBA00023295"/>
    </source>
</evidence>
<evidence type="ECO:0000256" key="11">
    <source>
        <dbReference type="ARBA" id="ARBA00023014"/>
    </source>
</evidence>
<dbReference type="EMBL" id="JAAIUW010000001">
    <property type="protein sequence ID" value="KAF7845104.1"/>
    <property type="molecule type" value="Genomic_DNA"/>
</dbReference>
<keyword evidence="20" id="KW-1185">Reference proteome</keyword>
<dbReference type="Proteomes" id="UP000634136">
    <property type="component" value="Unassembled WGS sequence"/>
</dbReference>
<dbReference type="PROSITE" id="PS01155">
    <property type="entry name" value="ENDONUCLEASE_III_2"/>
    <property type="match status" value="1"/>
</dbReference>
<dbReference type="InterPro" id="IPR011257">
    <property type="entry name" value="DNA_glycosylase"/>
</dbReference>
<dbReference type="FunFam" id="1.10.1670.10:FF:000002">
    <property type="entry name" value="Adenine DNA glycosylase"/>
    <property type="match status" value="1"/>
</dbReference>
<dbReference type="OrthoDB" id="10248838at2759"/>
<evidence type="ECO:0000313" key="19">
    <source>
        <dbReference type="EMBL" id="KAF7845104.1"/>
    </source>
</evidence>
<evidence type="ECO:0000256" key="10">
    <source>
        <dbReference type="ARBA" id="ARBA00023004"/>
    </source>
</evidence>
<dbReference type="FunFam" id="3.90.79.10:FF:000026">
    <property type="entry name" value="Adenine DNA glycosylase"/>
    <property type="match status" value="1"/>
</dbReference>
<dbReference type="InterPro" id="IPR015797">
    <property type="entry name" value="NUDIX_hydrolase-like_dom_sf"/>
</dbReference>
<dbReference type="PROSITE" id="PS00764">
    <property type="entry name" value="ENDONUCLEASE_III_1"/>
    <property type="match status" value="1"/>
</dbReference>
<dbReference type="GO" id="GO:0046872">
    <property type="term" value="F:metal ion binding"/>
    <property type="evidence" value="ECO:0007669"/>
    <property type="project" value="UniProtKB-UniRule"/>
</dbReference>
<comment type="similarity">
    <text evidence="3 16">Belongs to the Nth/MutY family.</text>
</comment>
<evidence type="ECO:0000256" key="6">
    <source>
        <dbReference type="ARBA" id="ARBA00022485"/>
    </source>
</evidence>
<dbReference type="GO" id="GO:0005634">
    <property type="term" value="C:nucleus"/>
    <property type="evidence" value="ECO:0007669"/>
    <property type="project" value="UniProtKB-SubCell"/>
</dbReference>
<dbReference type="InterPro" id="IPR021374">
    <property type="entry name" value="DUF2996"/>
</dbReference>
<evidence type="ECO:0000256" key="15">
    <source>
        <dbReference type="ARBA" id="ARBA00058024"/>
    </source>
</evidence>
<keyword evidence="10 16" id="KW-0408">Iron</keyword>
<comment type="function">
    <text evidence="15">Involved in oxidative DNA damage repair. Initiates repair of A*oxoG to C*G by removing the inappropriately paired adenine base from the DNA backbone. Possesses both adenine and 2-OH-A DNA glycosylase activities.</text>
</comment>
<reference evidence="19" key="1">
    <citation type="submission" date="2020-09" db="EMBL/GenBank/DDBJ databases">
        <title>Genome-Enabled Discovery of Anthraquinone Biosynthesis in Senna tora.</title>
        <authorList>
            <person name="Kang S.-H."/>
            <person name="Pandey R.P."/>
            <person name="Lee C.-M."/>
            <person name="Sim J.-S."/>
            <person name="Jeong J.-T."/>
            <person name="Choi B.-S."/>
            <person name="Jung M."/>
            <person name="Ginzburg D."/>
            <person name="Zhao K."/>
            <person name="Won S.Y."/>
            <person name="Oh T.-J."/>
            <person name="Yu Y."/>
            <person name="Kim N.-H."/>
            <person name="Lee O.R."/>
            <person name="Lee T.-H."/>
            <person name="Bashyal P."/>
            <person name="Kim T.-S."/>
            <person name="Lee W.-H."/>
            <person name="Kawkins C."/>
            <person name="Kim C.-K."/>
            <person name="Kim J.S."/>
            <person name="Ahn B.O."/>
            <person name="Rhee S.Y."/>
            <person name="Sohng J.K."/>
        </authorList>
    </citation>
    <scope>NUCLEOTIDE SEQUENCE</scope>
    <source>
        <tissue evidence="19">Leaf</tissue>
    </source>
</reference>
<comment type="caution">
    <text evidence="19">The sequence shown here is derived from an EMBL/GenBank/DDBJ whole genome shotgun (WGS) entry which is preliminary data.</text>
</comment>
<keyword evidence="7" id="KW-0479">Metal-binding</keyword>
<dbReference type="Pfam" id="PF14815">
    <property type="entry name" value="NUDIX_4"/>
    <property type="match status" value="1"/>
</dbReference>
<accession>A0A834XIW3</accession>
<dbReference type="SMART" id="SM00478">
    <property type="entry name" value="ENDO3c"/>
    <property type="match status" value="1"/>
</dbReference>
<comment type="function">
    <text evidence="16">Adenine glycosylase active on G-A mispairs.</text>
</comment>
<keyword evidence="12" id="KW-0234">DNA repair</keyword>
<dbReference type="InterPro" id="IPR044298">
    <property type="entry name" value="MIG/MutY"/>
</dbReference>
<keyword evidence="8 16" id="KW-0227">DNA damage</keyword>
<keyword evidence="11" id="KW-0411">Iron-sulfur</keyword>
<dbReference type="InterPro" id="IPR004035">
    <property type="entry name" value="Endouclease-III_FeS-bd_BS"/>
</dbReference>
<name>A0A834XIW3_9FABA</name>
<keyword evidence="9" id="KW-0378">Hydrolase</keyword>
<dbReference type="InterPro" id="IPR003265">
    <property type="entry name" value="HhH-GPD_domain"/>
</dbReference>
<dbReference type="FunFam" id="1.10.340.30:FF:000011">
    <property type="entry name" value="Adenine DNA glycosylase"/>
    <property type="match status" value="1"/>
</dbReference>
<dbReference type="Gene3D" id="1.10.1670.10">
    <property type="entry name" value="Helix-hairpin-Helix base-excision DNA repair enzymes (C-terminal)"/>
    <property type="match status" value="1"/>
</dbReference>
<feature type="region of interest" description="Disordered" evidence="17">
    <location>
        <begin position="466"/>
        <end position="497"/>
    </location>
</feature>
<dbReference type="EC" id="3.2.2.31" evidence="4 16"/>
<dbReference type="GO" id="GO:0000701">
    <property type="term" value="F:purine-specific mismatch base pair DNA N-glycosylase activity"/>
    <property type="evidence" value="ECO:0007669"/>
    <property type="project" value="UniProtKB-EC"/>
</dbReference>